<sequence>NLKIQMSAAEMMTFIHILLIIVGDKIPSDDLNYQCFLVFLQIFKIRIAPVVTDRTILYLRVLSEEHHTLFCQVYSNEIFIPKLYFMVHYPLQILRHSPLVRSLTMRQEGKLNFLRQCLLCRYRYPI</sequence>
<dbReference type="InParanoid" id="A0A1X7U2V0"/>
<name>A0A1X7U2V0_AMPQE</name>
<reference evidence="1" key="1">
    <citation type="submission" date="2017-05" db="UniProtKB">
        <authorList>
            <consortium name="EnsemblMetazoa"/>
        </authorList>
    </citation>
    <scope>IDENTIFICATION</scope>
</reference>
<organism evidence="1">
    <name type="scientific">Amphimedon queenslandica</name>
    <name type="common">Sponge</name>
    <dbReference type="NCBI Taxonomy" id="400682"/>
    <lineage>
        <taxon>Eukaryota</taxon>
        <taxon>Metazoa</taxon>
        <taxon>Porifera</taxon>
        <taxon>Demospongiae</taxon>
        <taxon>Heteroscleromorpha</taxon>
        <taxon>Haplosclerida</taxon>
        <taxon>Niphatidae</taxon>
        <taxon>Amphimedon</taxon>
    </lineage>
</organism>
<dbReference type="EnsemblMetazoa" id="Aqu2.1.21849_001">
    <property type="protein sequence ID" value="Aqu2.1.21849_001"/>
    <property type="gene ID" value="Aqu2.1.21849"/>
</dbReference>
<dbReference type="AlphaFoldDB" id="A0A1X7U2V0"/>
<accession>A0A1X7U2V0</accession>
<evidence type="ECO:0000313" key="1">
    <source>
        <dbReference type="EnsemblMetazoa" id="Aqu2.1.21849_001"/>
    </source>
</evidence>
<proteinExistence type="predicted"/>
<protein>
    <submittedName>
        <fullName evidence="1">Uncharacterized protein</fullName>
    </submittedName>
</protein>